<dbReference type="PANTHER" id="PTHR37176:SF1">
    <property type="entry name" value="PROTEIN DOUBLE-STRAND BREAK FORMATION"/>
    <property type="match status" value="1"/>
</dbReference>
<name>A0A5J5C673_9ASTE</name>
<evidence type="ECO:0000313" key="1">
    <source>
        <dbReference type="EMBL" id="KAA8549460.1"/>
    </source>
</evidence>
<evidence type="ECO:0000313" key="2">
    <source>
        <dbReference type="Proteomes" id="UP000325577"/>
    </source>
</evidence>
<gene>
    <name evidence="1" type="ORF">F0562_001144</name>
</gene>
<dbReference type="GO" id="GO:0042138">
    <property type="term" value="P:meiotic DNA double-strand break formation"/>
    <property type="evidence" value="ECO:0007669"/>
    <property type="project" value="InterPro"/>
</dbReference>
<dbReference type="PANTHER" id="PTHR37176">
    <property type="entry name" value="F10K1.23"/>
    <property type="match status" value="1"/>
</dbReference>
<proteinExistence type="predicted"/>
<sequence>MTERVAQQISLFRSQIENRRFDDGTLRILESVLVCKNFKSLLEVQSGLREFMRDECLCVIHGIADKSVEHKLYILDFFVRAFALVGDVESCLALRYEALILRELKSMSNQWLKVSYREWLTFAEHSLENGFYSIARKACENALSCFQMNGVHHGTYDFSDVQIINKIKRFKDFTTASGASQSVQAQAVEYLEKKTAEKSTKHSLHAADYLMHQMPQNIEERSFNAKCCGCWNGGSCFDVVRVSYRLA</sequence>
<organism evidence="1 2">
    <name type="scientific">Nyssa sinensis</name>
    <dbReference type="NCBI Taxonomy" id="561372"/>
    <lineage>
        <taxon>Eukaryota</taxon>
        <taxon>Viridiplantae</taxon>
        <taxon>Streptophyta</taxon>
        <taxon>Embryophyta</taxon>
        <taxon>Tracheophyta</taxon>
        <taxon>Spermatophyta</taxon>
        <taxon>Magnoliopsida</taxon>
        <taxon>eudicotyledons</taxon>
        <taxon>Gunneridae</taxon>
        <taxon>Pentapetalae</taxon>
        <taxon>asterids</taxon>
        <taxon>Cornales</taxon>
        <taxon>Nyssaceae</taxon>
        <taxon>Nyssa</taxon>
    </lineage>
</organism>
<dbReference type="Proteomes" id="UP000325577">
    <property type="component" value="Linkage Group LG0"/>
</dbReference>
<dbReference type="InterPro" id="IPR044969">
    <property type="entry name" value="DFO"/>
</dbReference>
<dbReference type="AlphaFoldDB" id="A0A5J5C673"/>
<reference evidence="1 2" key="1">
    <citation type="submission" date="2019-09" db="EMBL/GenBank/DDBJ databases">
        <title>A chromosome-level genome assembly of the Chinese tupelo Nyssa sinensis.</title>
        <authorList>
            <person name="Yang X."/>
            <person name="Kang M."/>
            <person name="Yang Y."/>
            <person name="Xiong H."/>
            <person name="Wang M."/>
            <person name="Zhang Z."/>
            <person name="Wang Z."/>
            <person name="Wu H."/>
            <person name="Ma T."/>
            <person name="Liu J."/>
            <person name="Xi Z."/>
        </authorList>
    </citation>
    <scope>NUCLEOTIDE SEQUENCE [LARGE SCALE GENOMIC DNA]</scope>
    <source>
        <strain evidence="1">J267</strain>
        <tissue evidence="1">Leaf</tissue>
    </source>
</reference>
<protein>
    <submittedName>
        <fullName evidence="1">Uncharacterized protein</fullName>
    </submittedName>
</protein>
<dbReference type="OrthoDB" id="1925581at2759"/>
<keyword evidence="2" id="KW-1185">Reference proteome</keyword>
<dbReference type="EMBL" id="CM018031">
    <property type="protein sequence ID" value="KAA8549460.1"/>
    <property type="molecule type" value="Genomic_DNA"/>
</dbReference>
<accession>A0A5J5C673</accession>